<dbReference type="InterPro" id="IPR011009">
    <property type="entry name" value="Kinase-like_dom_sf"/>
</dbReference>
<name>A0ABD1L3M6_9FABA</name>
<gene>
    <name evidence="16" type="ORF">Fmac_031996</name>
</gene>
<feature type="transmembrane region" description="Helical" evidence="13">
    <location>
        <begin position="330"/>
        <end position="351"/>
    </location>
</feature>
<dbReference type="Pfam" id="PF13947">
    <property type="entry name" value="GUB_WAK_bind"/>
    <property type="match status" value="1"/>
</dbReference>
<dbReference type="PROSITE" id="PS50011">
    <property type="entry name" value="PROTEIN_KINASE_DOM"/>
    <property type="match status" value="1"/>
</dbReference>
<dbReference type="SMART" id="SM00220">
    <property type="entry name" value="S_TKc"/>
    <property type="match status" value="1"/>
</dbReference>
<dbReference type="PROSITE" id="PS00107">
    <property type="entry name" value="PROTEIN_KINASE_ATP"/>
    <property type="match status" value="1"/>
</dbReference>
<evidence type="ECO:0000256" key="6">
    <source>
        <dbReference type="ARBA" id="ARBA00022741"/>
    </source>
</evidence>
<keyword evidence="11" id="KW-0325">Glycoprotein</keyword>
<reference evidence="16 17" key="1">
    <citation type="submission" date="2024-08" db="EMBL/GenBank/DDBJ databases">
        <title>Insights into the chromosomal genome structure of Flemingia macrophylla.</title>
        <authorList>
            <person name="Ding Y."/>
            <person name="Zhao Y."/>
            <person name="Bi W."/>
            <person name="Wu M."/>
            <person name="Zhao G."/>
            <person name="Gong Y."/>
            <person name="Li W."/>
            <person name="Zhang P."/>
        </authorList>
    </citation>
    <scope>NUCLEOTIDE SEQUENCE [LARGE SCALE GENOMIC DNA]</scope>
    <source>
        <strain evidence="16">DYQJB</strain>
        <tissue evidence="16">Leaf</tissue>
    </source>
</reference>
<evidence type="ECO:0000256" key="9">
    <source>
        <dbReference type="ARBA" id="ARBA00022989"/>
    </source>
</evidence>
<dbReference type="PROSITE" id="PS00108">
    <property type="entry name" value="PROTEIN_KINASE_ST"/>
    <property type="match status" value="1"/>
</dbReference>
<proteinExistence type="predicted"/>
<evidence type="ECO:0000256" key="10">
    <source>
        <dbReference type="ARBA" id="ARBA00023136"/>
    </source>
</evidence>
<evidence type="ECO:0000313" key="17">
    <source>
        <dbReference type="Proteomes" id="UP001603857"/>
    </source>
</evidence>
<evidence type="ECO:0000256" key="2">
    <source>
        <dbReference type="ARBA" id="ARBA00022527"/>
    </source>
</evidence>
<evidence type="ECO:0000256" key="7">
    <source>
        <dbReference type="ARBA" id="ARBA00022777"/>
    </source>
</evidence>
<evidence type="ECO:0000256" key="13">
    <source>
        <dbReference type="SAM" id="Phobius"/>
    </source>
</evidence>
<dbReference type="SUPFAM" id="SSF56112">
    <property type="entry name" value="Protein kinase-like (PK-like)"/>
    <property type="match status" value="1"/>
</dbReference>
<evidence type="ECO:0000256" key="12">
    <source>
        <dbReference type="PROSITE-ProRule" id="PRU10141"/>
    </source>
</evidence>
<evidence type="ECO:0000256" key="8">
    <source>
        <dbReference type="ARBA" id="ARBA00022840"/>
    </source>
</evidence>
<dbReference type="GO" id="GO:0005524">
    <property type="term" value="F:ATP binding"/>
    <property type="evidence" value="ECO:0007669"/>
    <property type="project" value="UniProtKB-UniRule"/>
</dbReference>
<dbReference type="Gene3D" id="3.30.200.20">
    <property type="entry name" value="Phosphorylase Kinase, domain 1"/>
    <property type="match status" value="1"/>
</dbReference>
<evidence type="ECO:0000259" key="15">
    <source>
        <dbReference type="PROSITE" id="PS50011"/>
    </source>
</evidence>
<dbReference type="Proteomes" id="UP001603857">
    <property type="component" value="Unassembled WGS sequence"/>
</dbReference>
<feature type="binding site" evidence="12">
    <location>
        <position position="416"/>
    </location>
    <ligand>
        <name>ATP</name>
        <dbReference type="ChEBI" id="CHEBI:30616"/>
    </ligand>
</feature>
<dbReference type="EMBL" id="JBGMDY010000011">
    <property type="protein sequence ID" value="KAL2318120.1"/>
    <property type="molecule type" value="Genomic_DNA"/>
</dbReference>
<keyword evidence="6 12" id="KW-0547">Nucleotide-binding</keyword>
<evidence type="ECO:0000256" key="14">
    <source>
        <dbReference type="SAM" id="SignalP"/>
    </source>
</evidence>
<dbReference type="PANTHER" id="PTHR27009">
    <property type="entry name" value="RUST RESISTANCE KINASE LR10-RELATED"/>
    <property type="match status" value="1"/>
</dbReference>
<sequence>MSLIQTNGEGRKVKKMKRRAALAIRVFLFLTTCGDATSLTHDCRASSCGSIRNITHPFRLRGDPPGCGDKRYELDCDSNNATTLHLFSGKYHVREIDYTSYRIRVSDAGVVDDATSACSFRPRYFLHTRNFTGSYFLGPGLDPLQLGRAQASIAFFNCSDPITDDPRYVPVGCGSGGHVYAVVKDSRNGFGVKDIGVGCQLKVATYANWGTHRKVSYADIHDALSRGFWLSWLHVVCEERCRKGKGCSVVDESTGEVRCDQNHCTWAYDVGANQETYNCDGTGVTSPMFTAIALYGIGVYKGLVKVFGLNKAKGYNEIEAQVGENTGRYVLPYIVIRFVFGMVVFVVLLFFRWRRRHKSKYESIEAFLQGNTLVPLRYSFKEIKHMTRGFKDKLGQGGFGSVYKGMLRSGSFVAVKMLKKSKDNGQEFISEVATIGRIHHTNVVQLIGFCVEELNHVLVYEFMSNGSLEKYLFSKQDNILTFRQIFDISLGVARGITYLHQGCDMQILHFDIKPHNILLDENFIPKISDFGLAKLYPIDKNTITLIAARGTLGYMAPELFYHNVGGVSFKADIYSFGMLLMEMANKRRNFNPQVDHSSESFFPLQIYDQLSGENEKEMKYITKEEYNTEAKKMLLVALWCIQLKPSDRPSINKVVEMLEGELENIEMPPKPSLYPHEMIQEGLQNKSNQTFSTSLITSTSYLEESTTHVY</sequence>
<dbReference type="Gene3D" id="1.10.510.10">
    <property type="entry name" value="Transferase(Phosphotransferase) domain 1"/>
    <property type="match status" value="1"/>
</dbReference>
<keyword evidence="9 13" id="KW-1133">Transmembrane helix</keyword>
<keyword evidence="10 13" id="KW-0472">Membrane</keyword>
<evidence type="ECO:0000256" key="1">
    <source>
        <dbReference type="ARBA" id="ARBA00004479"/>
    </source>
</evidence>
<keyword evidence="3" id="KW-0808">Transferase</keyword>
<dbReference type="AlphaFoldDB" id="A0ABD1L3M6"/>
<dbReference type="InterPro" id="IPR017441">
    <property type="entry name" value="Protein_kinase_ATP_BS"/>
</dbReference>
<feature type="domain" description="Protein kinase" evidence="15">
    <location>
        <begin position="388"/>
        <end position="679"/>
    </location>
</feature>
<keyword evidence="5 14" id="KW-0732">Signal</keyword>
<accession>A0ABD1L3M6</accession>
<dbReference type="InterPro" id="IPR045874">
    <property type="entry name" value="LRK10/LRL21-25-like"/>
</dbReference>
<dbReference type="InterPro" id="IPR000719">
    <property type="entry name" value="Prot_kinase_dom"/>
</dbReference>
<keyword evidence="4 13" id="KW-0812">Transmembrane</keyword>
<dbReference type="FunFam" id="1.10.510.10:FF:000590">
    <property type="entry name" value="PR5-like receptor kinase"/>
    <property type="match status" value="1"/>
</dbReference>
<evidence type="ECO:0000256" key="5">
    <source>
        <dbReference type="ARBA" id="ARBA00022729"/>
    </source>
</evidence>
<dbReference type="InterPro" id="IPR025287">
    <property type="entry name" value="WAK_GUB"/>
</dbReference>
<dbReference type="FunFam" id="3.30.200.20:FF:000178">
    <property type="entry name" value="serine/threonine-protein kinase PBS1-like"/>
    <property type="match status" value="1"/>
</dbReference>
<evidence type="ECO:0000256" key="4">
    <source>
        <dbReference type="ARBA" id="ARBA00022692"/>
    </source>
</evidence>
<dbReference type="Pfam" id="PF00069">
    <property type="entry name" value="Pkinase"/>
    <property type="match status" value="1"/>
</dbReference>
<dbReference type="GO" id="GO:0004674">
    <property type="term" value="F:protein serine/threonine kinase activity"/>
    <property type="evidence" value="ECO:0007669"/>
    <property type="project" value="UniProtKB-KW"/>
</dbReference>
<organism evidence="16 17">
    <name type="scientific">Flemingia macrophylla</name>
    <dbReference type="NCBI Taxonomy" id="520843"/>
    <lineage>
        <taxon>Eukaryota</taxon>
        <taxon>Viridiplantae</taxon>
        <taxon>Streptophyta</taxon>
        <taxon>Embryophyta</taxon>
        <taxon>Tracheophyta</taxon>
        <taxon>Spermatophyta</taxon>
        <taxon>Magnoliopsida</taxon>
        <taxon>eudicotyledons</taxon>
        <taxon>Gunneridae</taxon>
        <taxon>Pentapetalae</taxon>
        <taxon>rosids</taxon>
        <taxon>fabids</taxon>
        <taxon>Fabales</taxon>
        <taxon>Fabaceae</taxon>
        <taxon>Papilionoideae</taxon>
        <taxon>50 kb inversion clade</taxon>
        <taxon>NPAAA clade</taxon>
        <taxon>indigoferoid/millettioid clade</taxon>
        <taxon>Phaseoleae</taxon>
        <taxon>Flemingia</taxon>
    </lineage>
</organism>
<comment type="subcellular location">
    <subcellularLocation>
        <location evidence="1">Membrane</location>
        <topology evidence="1">Single-pass type I membrane protein</topology>
    </subcellularLocation>
</comment>
<keyword evidence="8 12" id="KW-0067">ATP-binding</keyword>
<feature type="signal peptide" evidence="14">
    <location>
        <begin position="1"/>
        <end position="36"/>
    </location>
</feature>
<keyword evidence="7" id="KW-0418">Kinase</keyword>
<evidence type="ECO:0000256" key="3">
    <source>
        <dbReference type="ARBA" id="ARBA00022679"/>
    </source>
</evidence>
<evidence type="ECO:0000256" key="11">
    <source>
        <dbReference type="ARBA" id="ARBA00023180"/>
    </source>
</evidence>
<dbReference type="InterPro" id="IPR008271">
    <property type="entry name" value="Ser/Thr_kinase_AS"/>
</dbReference>
<keyword evidence="17" id="KW-1185">Reference proteome</keyword>
<evidence type="ECO:0000313" key="16">
    <source>
        <dbReference type="EMBL" id="KAL2318120.1"/>
    </source>
</evidence>
<keyword evidence="2" id="KW-0723">Serine/threonine-protein kinase</keyword>
<dbReference type="GO" id="GO:0016020">
    <property type="term" value="C:membrane"/>
    <property type="evidence" value="ECO:0007669"/>
    <property type="project" value="UniProtKB-SubCell"/>
</dbReference>
<feature type="chain" id="PRO_5044788961" description="Protein kinase domain-containing protein" evidence="14">
    <location>
        <begin position="37"/>
        <end position="710"/>
    </location>
</feature>
<protein>
    <recommendedName>
        <fullName evidence="15">Protein kinase domain-containing protein</fullName>
    </recommendedName>
</protein>
<comment type="caution">
    <text evidence="16">The sequence shown here is derived from an EMBL/GenBank/DDBJ whole genome shotgun (WGS) entry which is preliminary data.</text>
</comment>